<evidence type="ECO:0000313" key="2">
    <source>
        <dbReference type="EMBL" id="MDQ0165841.1"/>
    </source>
</evidence>
<evidence type="ECO:0000313" key="3">
    <source>
        <dbReference type="Proteomes" id="UP001235840"/>
    </source>
</evidence>
<sequence>MLRERIFKQLEKMDMGQRQLAKIVNVSESTISRYLNGRDELKFESTLRIVQYLFPAQEKSLIVEYALTQKSYNARCCLEYCLIHNIWDVNDRIIEKLSHSGNPIDREWAKIYEYVLNYHRKDMSDEELLEQVLKFHPNSFEVNMMKKILLGYIYFFQKNFNLMLEHIRDLDQKILEVKSTFIQSCLVTRYGLIMMHVHMFLNHIPETRRLCELVIEQCMTNNAKASAYHALGHSYLFEDYDKAQMYLTLAMELFKNEGRQENYLEAYYTLSFVQSYWRIEREFPFELHTQKELDEYIFYLIQKGDIAIAREICKKMNVESMDDWEKAFYYYYLGLMEDHKTFFYQSVRYFRQAQNRFHLQLPIYALKNKNENETLLQIFNDD</sequence>
<dbReference type="NCBIfam" id="NF038310">
    <property type="entry name" value="lysogeny_AimR"/>
    <property type="match status" value="1"/>
</dbReference>
<gene>
    <name evidence="2" type="ORF">J2S11_001742</name>
</gene>
<accession>A0ABT9VXY6</accession>
<dbReference type="SMART" id="SM00530">
    <property type="entry name" value="HTH_XRE"/>
    <property type="match status" value="1"/>
</dbReference>
<dbReference type="InterPro" id="IPR047705">
    <property type="entry name" value="AimR-like"/>
</dbReference>
<name>A0ABT9VXY6_9BACI</name>
<dbReference type="InterPro" id="IPR001387">
    <property type="entry name" value="Cro/C1-type_HTH"/>
</dbReference>
<dbReference type="Pfam" id="PF22871">
    <property type="entry name" value="AimR"/>
    <property type="match status" value="1"/>
</dbReference>
<reference evidence="2 3" key="1">
    <citation type="submission" date="2023-07" db="EMBL/GenBank/DDBJ databases">
        <title>Genomic Encyclopedia of Type Strains, Phase IV (KMG-IV): sequencing the most valuable type-strain genomes for metagenomic binning, comparative biology and taxonomic classification.</title>
        <authorList>
            <person name="Goeker M."/>
        </authorList>
    </citation>
    <scope>NUCLEOTIDE SEQUENCE [LARGE SCALE GENOMIC DNA]</scope>
    <source>
        <strain evidence="2 3">DSM 12751</strain>
    </source>
</reference>
<dbReference type="CDD" id="cd00093">
    <property type="entry name" value="HTH_XRE"/>
    <property type="match status" value="1"/>
</dbReference>
<dbReference type="Proteomes" id="UP001235840">
    <property type="component" value="Unassembled WGS sequence"/>
</dbReference>
<dbReference type="InterPro" id="IPR011990">
    <property type="entry name" value="TPR-like_helical_dom_sf"/>
</dbReference>
<dbReference type="SUPFAM" id="SSF47413">
    <property type="entry name" value="lambda repressor-like DNA-binding domains"/>
    <property type="match status" value="1"/>
</dbReference>
<feature type="domain" description="HTH cro/C1-type" evidence="1">
    <location>
        <begin position="11"/>
        <end position="59"/>
    </location>
</feature>
<dbReference type="PROSITE" id="PS50943">
    <property type="entry name" value="HTH_CROC1"/>
    <property type="match status" value="1"/>
</dbReference>
<comment type="caution">
    <text evidence="2">The sequence shown here is derived from an EMBL/GenBank/DDBJ whole genome shotgun (WGS) entry which is preliminary data.</text>
</comment>
<organism evidence="2 3">
    <name type="scientific">Caldalkalibacillus horti</name>
    <dbReference type="NCBI Taxonomy" id="77523"/>
    <lineage>
        <taxon>Bacteria</taxon>
        <taxon>Bacillati</taxon>
        <taxon>Bacillota</taxon>
        <taxon>Bacilli</taxon>
        <taxon>Bacillales</taxon>
        <taxon>Bacillaceae</taxon>
        <taxon>Caldalkalibacillus</taxon>
    </lineage>
</organism>
<protein>
    <submittedName>
        <fullName evidence="2">Transcriptional regulator with XRE-family HTH domain</fullName>
    </submittedName>
</protein>
<dbReference type="SUPFAM" id="SSF48452">
    <property type="entry name" value="TPR-like"/>
    <property type="match status" value="1"/>
</dbReference>
<dbReference type="Pfam" id="PF01381">
    <property type="entry name" value="HTH_3"/>
    <property type="match status" value="1"/>
</dbReference>
<dbReference type="RefSeq" id="WP_307393462.1">
    <property type="nucleotide sequence ID" value="NZ_BAAADK010000032.1"/>
</dbReference>
<dbReference type="Gene3D" id="1.10.260.40">
    <property type="entry name" value="lambda repressor-like DNA-binding domains"/>
    <property type="match status" value="1"/>
</dbReference>
<dbReference type="EMBL" id="JAUSTY010000006">
    <property type="protein sequence ID" value="MDQ0165841.1"/>
    <property type="molecule type" value="Genomic_DNA"/>
</dbReference>
<evidence type="ECO:0000259" key="1">
    <source>
        <dbReference type="PROSITE" id="PS50943"/>
    </source>
</evidence>
<keyword evidence="3" id="KW-1185">Reference proteome</keyword>
<proteinExistence type="predicted"/>
<dbReference type="InterPro" id="IPR010982">
    <property type="entry name" value="Lambda_DNA-bd_dom_sf"/>
</dbReference>